<accession>A0A0K2G6H8</accession>
<gene>
    <name evidence="2" type="ORF">NITMOv2_0095</name>
    <name evidence="3" type="ORF">NITMOv2_4687</name>
</gene>
<evidence type="ECO:0000313" key="4">
    <source>
        <dbReference type="Proteomes" id="UP000069205"/>
    </source>
</evidence>
<dbReference type="InterPro" id="IPR038717">
    <property type="entry name" value="Tc1-like_DDE_dom"/>
</dbReference>
<dbReference type="Gene3D" id="3.30.420.10">
    <property type="entry name" value="Ribonuclease H-like superfamily/Ribonuclease H"/>
    <property type="match status" value="1"/>
</dbReference>
<dbReference type="InterPro" id="IPR036397">
    <property type="entry name" value="RNaseH_sf"/>
</dbReference>
<protein>
    <recommendedName>
        <fullName evidence="1">Tc1-like transposase DDE domain-containing protein</fullName>
    </recommendedName>
</protein>
<organism evidence="2 4">
    <name type="scientific">Nitrospira moscoviensis</name>
    <dbReference type="NCBI Taxonomy" id="42253"/>
    <lineage>
        <taxon>Bacteria</taxon>
        <taxon>Pseudomonadati</taxon>
        <taxon>Nitrospirota</taxon>
        <taxon>Nitrospiria</taxon>
        <taxon>Nitrospirales</taxon>
        <taxon>Nitrospiraceae</taxon>
        <taxon>Nitrospira</taxon>
    </lineage>
</organism>
<name>A0A0K2G6H8_NITMO</name>
<dbReference type="STRING" id="42253.NITMOv2_0095"/>
<dbReference type="GO" id="GO:0003676">
    <property type="term" value="F:nucleic acid binding"/>
    <property type="evidence" value="ECO:0007669"/>
    <property type="project" value="InterPro"/>
</dbReference>
<dbReference type="KEGG" id="nmv:NITMOv2_4687"/>
<dbReference type="Proteomes" id="UP000069205">
    <property type="component" value="Chromosome"/>
</dbReference>
<keyword evidence="4" id="KW-1185">Reference proteome</keyword>
<dbReference type="OrthoDB" id="129174at2"/>
<dbReference type="EMBL" id="CP011801">
    <property type="protein sequence ID" value="ALA56535.1"/>
    <property type="molecule type" value="Genomic_DNA"/>
</dbReference>
<dbReference type="AlphaFoldDB" id="A0A0K2G6H8"/>
<sequence>MRRRRPPQRIPSACSRLHLVQVVPRKIVLILDGHPMHKARRVQQFATRQAGRLEVHFLPPYSPDLNPDELAWAHVKTELGRGIARTKTELKTRAHGILCSFQRRPHLVRRFFHAPSCLYAAA</sequence>
<reference evidence="2 4" key="1">
    <citation type="journal article" date="2015" name="Proc. Natl. Acad. Sci. U.S.A.">
        <title>Expanded metabolic versatility of ubiquitous nitrite-oxidizing bacteria from the genus Nitrospira.</title>
        <authorList>
            <person name="Koch H."/>
            <person name="Lucker S."/>
            <person name="Albertsen M."/>
            <person name="Kitzinger K."/>
            <person name="Herbold C."/>
            <person name="Spieck E."/>
            <person name="Nielsen P.H."/>
            <person name="Wagner M."/>
            <person name="Daims H."/>
        </authorList>
    </citation>
    <scope>NUCLEOTIDE SEQUENCE [LARGE SCALE GENOMIC DNA]</scope>
    <source>
        <strain evidence="2 4">NSP M-1</strain>
    </source>
</reference>
<dbReference type="PATRIC" id="fig|42253.5.peg.4622"/>
<dbReference type="Pfam" id="PF13358">
    <property type="entry name" value="DDE_3"/>
    <property type="match status" value="1"/>
</dbReference>
<dbReference type="EMBL" id="CP011801">
    <property type="protein sequence ID" value="ALA61058.1"/>
    <property type="molecule type" value="Genomic_DNA"/>
</dbReference>
<feature type="domain" description="Tc1-like transposase DDE" evidence="1">
    <location>
        <begin position="24"/>
        <end position="90"/>
    </location>
</feature>
<dbReference type="KEGG" id="nmv:NITMOv2_0095"/>
<evidence type="ECO:0000313" key="2">
    <source>
        <dbReference type="EMBL" id="ALA56535.1"/>
    </source>
</evidence>
<evidence type="ECO:0000259" key="1">
    <source>
        <dbReference type="Pfam" id="PF13358"/>
    </source>
</evidence>
<evidence type="ECO:0000313" key="3">
    <source>
        <dbReference type="EMBL" id="ALA61058.1"/>
    </source>
</evidence>
<proteinExistence type="predicted"/>